<sequence>MTAPMFAIRGAGKPARRLVATVVFGGVHAYTTPLRQSMVQLDAYPATSRTGAVPKVSNRSSHLKQDTVHQISSGSVAGFLAGVATALLSQTLCIIGSVIVISLYVSSRYGLGPTRLPRFGRLPGAHAIYQAGIENPWFVFAFAPTYTLSAFMHL</sequence>
<comment type="caution">
    <text evidence="2">The sequence shown here is derived from an EMBL/GenBank/DDBJ whole genome shotgun (WGS) entry which is preliminary data.</text>
</comment>
<evidence type="ECO:0000313" key="2">
    <source>
        <dbReference type="EMBL" id="KAG5929089.1"/>
    </source>
</evidence>
<reference evidence="2 3" key="1">
    <citation type="journal article" date="2020" name="bioRxiv">
        <title>Whole genome comparisons of ergot fungi reveals the divergence and evolution of species within the genus Claviceps are the result of varying mechanisms driving genome evolution and host range expansion.</title>
        <authorList>
            <person name="Wyka S.A."/>
            <person name="Mondo S.J."/>
            <person name="Liu M."/>
            <person name="Dettman J."/>
            <person name="Nalam V."/>
            <person name="Broders K.D."/>
        </authorList>
    </citation>
    <scope>NUCLEOTIDE SEQUENCE [LARGE SCALE GENOMIC DNA]</scope>
    <source>
        <strain evidence="2 3">CCC 1485</strain>
    </source>
</reference>
<dbReference type="EMBL" id="SRPO01000862">
    <property type="protein sequence ID" value="KAG5929089.1"/>
    <property type="molecule type" value="Genomic_DNA"/>
</dbReference>
<dbReference type="AlphaFoldDB" id="A0A9P7SCH1"/>
<protein>
    <submittedName>
        <fullName evidence="2">Uncharacterized protein</fullName>
    </submittedName>
</protein>
<proteinExistence type="predicted"/>
<feature type="transmembrane region" description="Helical" evidence="1">
    <location>
        <begin position="79"/>
        <end position="105"/>
    </location>
</feature>
<dbReference type="Proteomes" id="UP000706124">
    <property type="component" value="Unassembled WGS sequence"/>
</dbReference>
<organism evidence="2 3">
    <name type="scientific">Claviceps pazoutovae</name>
    <dbReference type="NCBI Taxonomy" id="1649127"/>
    <lineage>
        <taxon>Eukaryota</taxon>
        <taxon>Fungi</taxon>
        <taxon>Dikarya</taxon>
        <taxon>Ascomycota</taxon>
        <taxon>Pezizomycotina</taxon>
        <taxon>Sordariomycetes</taxon>
        <taxon>Hypocreomycetidae</taxon>
        <taxon>Hypocreales</taxon>
        <taxon>Clavicipitaceae</taxon>
        <taxon>Claviceps</taxon>
    </lineage>
</organism>
<keyword evidence="3" id="KW-1185">Reference proteome</keyword>
<evidence type="ECO:0000313" key="3">
    <source>
        <dbReference type="Proteomes" id="UP000706124"/>
    </source>
</evidence>
<gene>
    <name evidence="2" type="ORF">E4U60_007534</name>
</gene>
<keyword evidence="1" id="KW-0812">Transmembrane</keyword>
<dbReference type="OrthoDB" id="4948971at2759"/>
<evidence type="ECO:0000256" key="1">
    <source>
        <dbReference type="SAM" id="Phobius"/>
    </source>
</evidence>
<keyword evidence="1" id="KW-0472">Membrane</keyword>
<accession>A0A9P7SCH1</accession>
<name>A0A9P7SCH1_9HYPO</name>
<keyword evidence="1" id="KW-1133">Transmembrane helix</keyword>